<comment type="caution">
    <text evidence="2">The sequence shown here is derived from an EMBL/GenBank/DDBJ whole genome shotgun (WGS) entry which is preliminary data.</text>
</comment>
<evidence type="ECO:0000259" key="1">
    <source>
        <dbReference type="Pfam" id="PF14534"/>
    </source>
</evidence>
<dbReference type="InterPro" id="IPR032710">
    <property type="entry name" value="NTF2-like_dom_sf"/>
</dbReference>
<feature type="domain" description="DUF4440" evidence="1">
    <location>
        <begin position="7"/>
        <end position="114"/>
    </location>
</feature>
<evidence type="ECO:0000313" key="2">
    <source>
        <dbReference type="EMBL" id="MCQ4163516.1"/>
    </source>
</evidence>
<protein>
    <submittedName>
        <fullName evidence="2">Nuclear transport factor 2 family protein</fullName>
    </submittedName>
</protein>
<reference evidence="2" key="1">
    <citation type="submission" date="2022-07" db="EMBL/GenBank/DDBJ databases">
        <title>Tahibacter sp., a new gammaproteobacterium isolated from the silt sample collected at pig farm.</title>
        <authorList>
            <person name="Chen H."/>
        </authorList>
    </citation>
    <scope>NUCLEOTIDE SEQUENCE</scope>
    <source>
        <strain evidence="2">P2K</strain>
    </source>
</reference>
<accession>A0ABT1QLV9</accession>
<dbReference type="InterPro" id="IPR027843">
    <property type="entry name" value="DUF4440"/>
</dbReference>
<dbReference type="Pfam" id="PF14534">
    <property type="entry name" value="DUF4440"/>
    <property type="match status" value="1"/>
</dbReference>
<sequence length="130" mass="14293">MTNAADIMKLEREFWQSLVDGTPKKAAALLTDTAASVSMFGIHHFGPAEYITMAEEGPAKLTGFSFSQEKVLFPAADVAVATYEVAQTVEMNGQPQEMVCLDSTTWVRRDGRWLAAVHTETNKQDKQGQP</sequence>
<gene>
    <name evidence="2" type="ORF">NM961_02215</name>
</gene>
<keyword evidence="3" id="KW-1185">Reference proteome</keyword>
<dbReference type="SUPFAM" id="SSF54427">
    <property type="entry name" value="NTF2-like"/>
    <property type="match status" value="1"/>
</dbReference>
<organism evidence="2 3">
    <name type="scientific">Tahibacter harae</name>
    <dbReference type="NCBI Taxonomy" id="2963937"/>
    <lineage>
        <taxon>Bacteria</taxon>
        <taxon>Pseudomonadati</taxon>
        <taxon>Pseudomonadota</taxon>
        <taxon>Gammaproteobacteria</taxon>
        <taxon>Lysobacterales</taxon>
        <taxon>Rhodanobacteraceae</taxon>
        <taxon>Tahibacter</taxon>
    </lineage>
</organism>
<dbReference type="Gene3D" id="3.10.450.50">
    <property type="match status" value="1"/>
</dbReference>
<dbReference type="RefSeq" id="WP_255910758.1">
    <property type="nucleotide sequence ID" value="NZ_JANFQO010000002.1"/>
</dbReference>
<dbReference type="EMBL" id="JANFQO010000002">
    <property type="protein sequence ID" value="MCQ4163516.1"/>
    <property type="molecule type" value="Genomic_DNA"/>
</dbReference>
<name>A0ABT1QLV9_9GAMM</name>
<proteinExistence type="predicted"/>
<dbReference type="Proteomes" id="UP001165498">
    <property type="component" value="Unassembled WGS sequence"/>
</dbReference>
<evidence type="ECO:0000313" key="3">
    <source>
        <dbReference type="Proteomes" id="UP001165498"/>
    </source>
</evidence>